<feature type="domain" description="DUF4470" evidence="6">
    <location>
        <begin position="2"/>
        <end position="102"/>
    </location>
</feature>
<keyword evidence="2" id="KW-0963">Cytoplasm</keyword>
<reference evidence="8" key="1">
    <citation type="submission" date="2022-01" db="EMBL/GenBank/DDBJ databases">
        <authorList>
            <person name="King R."/>
        </authorList>
    </citation>
    <scope>NUCLEOTIDE SEQUENCE</scope>
</reference>
<dbReference type="Proteomes" id="UP001152798">
    <property type="component" value="Chromosome 3"/>
</dbReference>
<comment type="subcellular location">
    <subcellularLocation>
        <location evidence="4">Dynein axonemal particle</location>
    </subcellularLocation>
</comment>
<keyword evidence="9" id="KW-1185">Reference proteome</keyword>
<sequence length="603" mass="69157">MLWGLSPALDLIAEMKKMKEIVVGSEINILLIGSSDARHILKTMSLLKRHSKELKVNFFVTDSGEALVRQMLLLTIALEPSGKLGLLEKSRIWMEVYGNTLLRSPTAKYVIRKMCQLRHMISDKNFLERRIPLLNLSLLRYSDLDYLEEVAKYYQNNKQYPISRAWDELLRAKLEEDYDYRFDFFDLDYSIELSVKPGGHRVCKSEYVHWRNTGIAFTWLETEYSVGNPTLAVGIGSSGDNLYSHGYWGDMESGPFFAFGTDSEEKPMLEVRNEVNVRRATDITERNLQRMFHELEHGSPPSDLYTACIDLGLVMMKPGNVDLEREVILDYEPDPTPEDYSAIPVPNCKVFFLPGNAMDIFPKKAKNKEFFDMAFVAQNFYKFLNQDIMSMIKPCGCLVIETRKFVIGLERDAGCFGKEVRNKLREFGWEEVTKCHFRKDAHALFRKSSGESSSEKNMDEQDDTEAAKIDDDPCAMEQDLTESITEEYKQLNLEETRDKAASTSSELENSSFVCPKSTNLLEDEPNIKETEVISMTFQEDTDVHPKEDFKKRIEDVEDAFVDEKDGLKISGRENQSDLASSEVTRNAEERGQKAESGDHDHVN</sequence>
<evidence type="ECO:0000313" key="8">
    <source>
        <dbReference type="EMBL" id="CAH1397292.1"/>
    </source>
</evidence>
<dbReference type="OrthoDB" id="6609474at2759"/>
<keyword evidence="3" id="KW-0970">Cilium biogenesis/degradation</keyword>
<feature type="domain" description="Dynein assembly factor 3 C-terminal" evidence="7">
    <location>
        <begin position="134"/>
        <end position="432"/>
    </location>
</feature>
<dbReference type="PANTHER" id="PTHR22118">
    <property type="entry name" value="DYNEIN ASSEMBLY FACTOR 3, AXONEMAL"/>
    <property type="match status" value="1"/>
</dbReference>
<evidence type="ECO:0008006" key="10">
    <source>
        <dbReference type="Google" id="ProtNLM"/>
    </source>
</evidence>
<evidence type="ECO:0000259" key="6">
    <source>
        <dbReference type="Pfam" id="PF14737"/>
    </source>
</evidence>
<gene>
    <name evidence="8" type="ORF">NEZAVI_LOCUS7146</name>
</gene>
<evidence type="ECO:0000256" key="2">
    <source>
        <dbReference type="ARBA" id="ARBA00022490"/>
    </source>
</evidence>
<evidence type="ECO:0000256" key="4">
    <source>
        <dbReference type="ARBA" id="ARBA00024190"/>
    </source>
</evidence>
<dbReference type="PANTHER" id="PTHR22118:SF14">
    <property type="entry name" value="DYNEIN AXONEMAL ASSEMBLY FACTOR 3"/>
    <property type="match status" value="1"/>
</dbReference>
<proteinExistence type="inferred from homology"/>
<evidence type="ECO:0000256" key="5">
    <source>
        <dbReference type="SAM" id="MobiDB-lite"/>
    </source>
</evidence>
<accession>A0A9P0H8I4</accession>
<dbReference type="GO" id="GO:0044458">
    <property type="term" value="P:motile cilium assembly"/>
    <property type="evidence" value="ECO:0007669"/>
    <property type="project" value="TreeGrafter"/>
</dbReference>
<feature type="region of interest" description="Disordered" evidence="5">
    <location>
        <begin position="560"/>
        <end position="603"/>
    </location>
</feature>
<feature type="compositionally biased region" description="Basic and acidic residues" evidence="5">
    <location>
        <begin position="453"/>
        <end position="467"/>
    </location>
</feature>
<evidence type="ECO:0000256" key="1">
    <source>
        <dbReference type="ARBA" id="ARBA00010449"/>
    </source>
</evidence>
<dbReference type="Pfam" id="PF14737">
    <property type="entry name" value="DUF4470"/>
    <property type="match status" value="1"/>
</dbReference>
<dbReference type="Pfam" id="PF14740">
    <property type="entry name" value="DUF4471"/>
    <property type="match status" value="1"/>
</dbReference>
<dbReference type="InterPro" id="IPR027974">
    <property type="entry name" value="DUF4470"/>
</dbReference>
<evidence type="ECO:0000313" key="9">
    <source>
        <dbReference type="Proteomes" id="UP001152798"/>
    </source>
</evidence>
<organism evidence="8 9">
    <name type="scientific">Nezara viridula</name>
    <name type="common">Southern green stink bug</name>
    <name type="synonym">Cimex viridulus</name>
    <dbReference type="NCBI Taxonomy" id="85310"/>
    <lineage>
        <taxon>Eukaryota</taxon>
        <taxon>Metazoa</taxon>
        <taxon>Ecdysozoa</taxon>
        <taxon>Arthropoda</taxon>
        <taxon>Hexapoda</taxon>
        <taxon>Insecta</taxon>
        <taxon>Pterygota</taxon>
        <taxon>Neoptera</taxon>
        <taxon>Paraneoptera</taxon>
        <taxon>Hemiptera</taxon>
        <taxon>Heteroptera</taxon>
        <taxon>Panheteroptera</taxon>
        <taxon>Pentatomomorpha</taxon>
        <taxon>Pentatomoidea</taxon>
        <taxon>Pentatomidae</taxon>
        <taxon>Pentatominae</taxon>
        <taxon>Nezara</taxon>
    </lineage>
</organism>
<dbReference type="GO" id="GO:0120293">
    <property type="term" value="C:dynein axonemal particle"/>
    <property type="evidence" value="ECO:0007669"/>
    <property type="project" value="UniProtKB-SubCell"/>
</dbReference>
<evidence type="ECO:0000256" key="3">
    <source>
        <dbReference type="ARBA" id="ARBA00022794"/>
    </source>
</evidence>
<name>A0A9P0H8I4_NEZVI</name>
<feature type="compositionally biased region" description="Basic and acidic residues" evidence="5">
    <location>
        <begin position="585"/>
        <end position="603"/>
    </location>
</feature>
<protein>
    <recommendedName>
        <fullName evidence="10">Dynein assembly factor 3, axonemal homolog</fullName>
    </recommendedName>
</protein>
<dbReference type="EMBL" id="OV725079">
    <property type="protein sequence ID" value="CAH1397292.1"/>
    <property type="molecule type" value="Genomic_DNA"/>
</dbReference>
<dbReference type="AlphaFoldDB" id="A0A9P0H8I4"/>
<evidence type="ECO:0000259" key="7">
    <source>
        <dbReference type="Pfam" id="PF14740"/>
    </source>
</evidence>
<feature type="compositionally biased region" description="Basic and acidic residues" evidence="5">
    <location>
        <begin position="561"/>
        <end position="575"/>
    </location>
</feature>
<comment type="similarity">
    <text evidence="1">Belongs to the DNAAF3 family.</text>
</comment>
<feature type="region of interest" description="Disordered" evidence="5">
    <location>
        <begin position="448"/>
        <end position="467"/>
    </location>
</feature>
<dbReference type="GO" id="GO:0070286">
    <property type="term" value="P:axonemal dynein complex assembly"/>
    <property type="evidence" value="ECO:0007669"/>
    <property type="project" value="InterPro"/>
</dbReference>
<dbReference type="InterPro" id="IPR028235">
    <property type="entry name" value="DNAAF3_C"/>
</dbReference>
<dbReference type="InterPro" id="IPR039304">
    <property type="entry name" value="DNAAF3"/>
</dbReference>